<dbReference type="InterPro" id="IPR050853">
    <property type="entry name" value="WD_repeat_DNA-damage-binding"/>
</dbReference>
<dbReference type="SMART" id="SM00320">
    <property type="entry name" value="WD40"/>
    <property type="match status" value="4"/>
</dbReference>
<keyword evidence="3" id="KW-0677">Repeat</keyword>
<dbReference type="PROSITE" id="PS50082">
    <property type="entry name" value="WD_REPEATS_2"/>
    <property type="match status" value="1"/>
</dbReference>
<dbReference type="PANTHER" id="PTHR14773">
    <property type="entry name" value="WD REPEAT-CONTAINING PROTEIN 76"/>
    <property type="match status" value="1"/>
</dbReference>
<gene>
    <name evidence="6" type="ORF">THRCLA_06663</name>
</gene>
<keyword evidence="2 4" id="KW-0853">WD repeat</keyword>
<dbReference type="GO" id="GO:0003677">
    <property type="term" value="F:DNA binding"/>
    <property type="evidence" value="ECO:0007669"/>
    <property type="project" value="TreeGrafter"/>
</dbReference>
<feature type="repeat" description="WD" evidence="4">
    <location>
        <begin position="285"/>
        <end position="313"/>
    </location>
</feature>
<evidence type="ECO:0000256" key="4">
    <source>
        <dbReference type="PROSITE-ProRule" id="PRU00221"/>
    </source>
</evidence>
<reference evidence="6 7" key="1">
    <citation type="journal article" date="2014" name="Genome Biol. Evol.">
        <title>The secreted proteins of Achlya hypogyna and Thraustotheca clavata identify the ancestral oomycete secretome and reveal gene acquisitions by horizontal gene transfer.</title>
        <authorList>
            <person name="Misner I."/>
            <person name="Blouin N."/>
            <person name="Leonard G."/>
            <person name="Richards T.A."/>
            <person name="Lane C.E."/>
        </authorList>
    </citation>
    <scope>NUCLEOTIDE SEQUENCE [LARGE SCALE GENOMIC DNA]</scope>
    <source>
        <strain evidence="6 7">ATCC 34112</strain>
    </source>
</reference>
<evidence type="ECO:0000256" key="5">
    <source>
        <dbReference type="SAM" id="MobiDB-lite"/>
    </source>
</evidence>
<dbReference type="PANTHER" id="PTHR14773:SF0">
    <property type="entry name" value="WD REPEAT-CONTAINING PROTEIN 76"/>
    <property type="match status" value="1"/>
</dbReference>
<dbReference type="Pfam" id="PF00400">
    <property type="entry name" value="WD40"/>
    <property type="match status" value="2"/>
</dbReference>
<dbReference type="InterPro" id="IPR001680">
    <property type="entry name" value="WD40_rpt"/>
</dbReference>
<dbReference type="OrthoDB" id="9890280at2759"/>
<feature type="region of interest" description="Disordered" evidence="5">
    <location>
        <begin position="20"/>
        <end position="47"/>
    </location>
</feature>
<dbReference type="InterPro" id="IPR036322">
    <property type="entry name" value="WD40_repeat_dom_sf"/>
</dbReference>
<comment type="similarity">
    <text evidence="1">Belongs to the WD repeat DDB2/WDR76 family.</text>
</comment>
<sequence length="454" mass="52036">MSEYERLRQEKIARNKRMMEEMGLASSSKALKRQLKPPARPVRESVQKRAKIEKIEKIEPPRRSSRRLQGQKVEFVDVKEVKVSLKNKTLFRELQELASVPKRIDREILYSLVVGEPDEIQVEVPQADATYTLDERDVEKVTNDRIYAIACHPSIIKNNILSAIVDVEGNASLWTAPLDRERNAKNTIVTWRPHKQAISSVHFEDMTLLTSSFDGSMIAYDMPSQKSTTLLTGESSLTYIDTSNKNAYLISNENGEVIVYDYRARKQQHSWALHEKKINTVHRQTPDSHYFATASLDRTVCIWDARKPKNVLTSLPHGRSVNCAYYSPKGDFLVTVGQDDNVHVYSVPSNGNFDKMDPPTTRFFHNNHTGRWLTKFHAHWDPKMPESPRYVLASNLQPRCIEIYSPTSKKPLQRLKDEDLHRSIHSMNVFHPTVDVIVGGNSSGRVAMWRGQSN</sequence>
<organism evidence="6 7">
    <name type="scientific">Thraustotheca clavata</name>
    <dbReference type="NCBI Taxonomy" id="74557"/>
    <lineage>
        <taxon>Eukaryota</taxon>
        <taxon>Sar</taxon>
        <taxon>Stramenopiles</taxon>
        <taxon>Oomycota</taxon>
        <taxon>Saprolegniomycetes</taxon>
        <taxon>Saprolegniales</taxon>
        <taxon>Achlyaceae</taxon>
        <taxon>Thraustotheca</taxon>
    </lineage>
</organism>
<keyword evidence="7" id="KW-1185">Reference proteome</keyword>
<dbReference type="InterPro" id="IPR015943">
    <property type="entry name" value="WD40/YVTN_repeat-like_dom_sf"/>
</dbReference>
<evidence type="ECO:0000256" key="1">
    <source>
        <dbReference type="ARBA" id="ARBA00005434"/>
    </source>
</evidence>
<dbReference type="GO" id="GO:0005634">
    <property type="term" value="C:nucleus"/>
    <property type="evidence" value="ECO:0007669"/>
    <property type="project" value="TreeGrafter"/>
</dbReference>
<proteinExistence type="inferred from homology"/>
<dbReference type="AlphaFoldDB" id="A0A1V9ZLG3"/>
<evidence type="ECO:0000313" key="7">
    <source>
        <dbReference type="Proteomes" id="UP000243217"/>
    </source>
</evidence>
<accession>A0A1V9ZLG3</accession>
<dbReference type="GO" id="GO:2000001">
    <property type="term" value="P:regulation of DNA damage checkpoint"/>
    <property type="evidence" value="ECO:0007669"/>
    <property type="project" value="TreeGrafter"/>
</dbReference>
<dbReference type="Gene3D" id="2.130.10.10">
    <property type="entry name" value="YVTN repeat-like/Quinoprotein amine dehydrogenase"/>
    <property type="match status" value="1"/>
</dbReference>
<dbReference type="EMBL" id="JNBS01001840">
    <property type="protein sequence ID" value="OQR98834.1"/>
    <property type="molecule type" value="Genomic_DNA"/>
</dbReference>
<dbReference type="Proteomes" id="UP000243217">
    <property type="component" value="Unassembled WGS sequence"/>
</dbReference>
<dbReference type="STRING" id="74557.A0A1V9ZLG3"/>
<comment type="caution">
    <text evidence="6">The sequence shown here is derived from an EMBL/GenBank/DDBJ whole genome shotgun (WGS) entry which is preliminary data.</text>
</comment>
<dbReference type="SUPFAM" id="SSF50978">
    <property type="entry name" value="WD40 repeat-like"/>
    <property type="match status" value="1"/>
</dbReference>
<evidence type="ECO:0000256" key="2">
    <source>
        <dbReference type="ARBA" id="ARBA00022574"/>
    </source>
</evidence>
<protein>
    <submittedName>
        <fullName evidence="6">WD repeat-containing protein 76-like</fullName>
    </submittedName>
</protein>
<evidence type="ECO:0000256" key="3">
    <source>
        <dbReference type="ARBA" id="ARBA00022737"/>
    </source>
</evidence>
<name>A0A1V9ZLG3_9STRA</name>
<evidence type="ECO:0000313" key="6">
    <source>
        <dbReference type="EMBL" id="OQR98834.1"/>
    </source>
</evidence>